<dbReference type="EMBL" id="AY814588">
    <property type="protein sequence ID" value="AAW26320.1"/>
    <property type="molecule type" value="mRNA"/>
</dbReference>
<reference evidence="1" key="2">
    <citation type="journal article" date="2006" name="PLoS Pathog.">
        <title>New perspectives on host-parasite interplay by comparative transcriptomic and proteomic analyses of Schistosoma japonicum.</title>
        <authorList>
            <person name="Liu F."/>
            <person name="Lu J."/>
            <person name="Hu W."/>
            <person name="Wang S.Y."/>
            <person name="Cui S.J."/>
            <person name="Chi M."/>
            <person name="Yan Q."/>
            <person name="Wang X.R."/>
            <person name="Song H.D."/>
            <person name="Xu X.N."/>
            <person name="Wang J.J."/>
            <person name="Zhang X.L."/>
            <person name="Zhang X."/>
            <person name="Wang Z.Q."/>
            <person name="Xue C.L."/>
            <person name="Brindley P.J."/>
            <person name="McManus D.P."/>
            <person name="Yang P.Y."/>
            <person name="Feng Z."/>
            <person name="Chen Z."/>
            <person name="Han Z.G."/>
        </authorList>
    </citation>
    <scope>NUCLEOTIDE SEQUENCE</scope>
</reference>
<reference evidence="1" key="1">
    <citation type="submission" date="2004-11" db="EMBL/GenBank/DDBJ databases">
        <title>The full-length cDNA sequences of Schistosoma japonicum genes.</title>
        <authorList>
            <person name="Han Z."/>
        </authorList>
    </citation>
    <scope>NUCLEOTIDE SEQUENCE</scope>
</reference>
<dbReference type="InterPro" id="IPR027844">
    <property type="entry name" value="INTS15"/>
</dbReference>
<protein>
    <submittedName>
        <fullName evidence="1">SJCHGC02471 protein</fullName>
    </submittedName>
</protein>
<evidence type="ECO:0000313" key="1">
    <source>
        <dbReference type="EMBL" id="AAW26320.1"/>
    </source>
</evidence>
<dbReference type="Pfam" id="PF14964">
    <property type="entry name" value="INTS15"/>
    <property type="match status" value="1"/>
</dbReference>
<organism evidence="1">
    <name type="scientific">Schistosoma japonicum</name>
    <name type="common">Blood fluke</name>
    <dbReference type="NCBI Taxonomy" id="6182"/>
    <lineage>
        <taxon>Eukaryota</taxon>
        <taxon>Metazoa</taxon>
        <taxon>Spiralia</taxon>
        <taxon>Lophotrochozoa</taxon>
        <taxon>Platyhelminthes</taxon>
        <taxon>Trematoda</taxon>
        <taxon>Digenea</taxon>
        <taxon>Strigeidida</taxon>
        <taxon>Schistosomatoidea</taxon>
        <taxon>Schistosomatidae</taxon>
        <taxon>Schistosoma</taxon>
    </lineage>
</organism>
<proteinExistence type="evidence at transcript level"/>
<accession>Q5DCY6</accession>
<dbReference type="AlphaFoldDB" id="Q5DCY6"/>
<sequence>MSASELCKKSLVTLESYLKDEHINSETLKFAAISVLLIDGKKPNPLEEVEILDTIATYMMLKNEEDVKYRLFFEVFPADKDISAESLYFLVKLSSLAICLGLSPLLEIVSLWLKDHPFTIFLCYKKH</sequence>
<name>Q5DCY6_SCHJA</name>